<dbReference type="RefSeq" id="XP_041192357.1">
    <property type="nucleotide sequence ID" value="XM_041342200.1"/>
</dbReference>
<protein>
    <submittedName>
        <fullName evidence="1">Uncharacterized protein</fullName>
    </submittedName>
</protein>
<comment type="caution">
    <text evidence="1">The sequence shown here is derived from an EMBL/GenBank/DDBJ whole genome shotgun (WGS) entry which is preliminary data.</text>
</comment>
<dbReference type="SUPFAM" id="SSF48334">
    <property type="entry name" value="DNA repair protein MutS, domain III"/>
    <property type="match status" value="1"/>
</dbReference>
<sequence length="177" mass="20596">MLKTTWIHLWMTDLLGGRCTEAWLSRRFKKSIPSLEDIVQVYQEVLKVPRFGSRSSVRLILPNPVPLLLETLEGVQYEHKDHRKLIDEIYTKPFQTVNNLVKYGEMIESTLDLKNHNYAIKPGYDERLQALADKLVEIWDGLAAEHSSCNRQGSRSRQEAAPRELPELWILLQVDEK</sequence>
<accession>A0A9P7E9K5</accession>
<dbReference type="EMBL" id="JABBWG010000019">
    <property type="protein sequence ID" value="KAG1815220.1"/>
    <property type="molecule type" value="Genomic_DNA"/>
</dbReference>
<evidence type="ECO:0000313" key="1">
    <source>
        <dbReference type="EMBL" id="KAG1815220.1"/>
    </source>
</evidence>
<reference evidence="1" key="1">
    <citation type="journal article" date="2020" name="New Phytol.">
        <title>Comparative genomics reveals dynamic genome evolution in host specialist ectomycorrhizal fungi.</title>
        <authorList>
            <person name="Lofgren L.A."/>
            <person name="Nguyen N.H."/>
            <person name="Vilgalys R."/>
            <person name="Ruytinx J."/>
            <person name="Liao H.L."/>
            <person name="Branco S."/>
            <person name="Kuo A."/>
            <person name="LaButti K."/>
            <person name="Lipzen A."/>
            <person name="Andreopoulos W."/>
            <person name="Pangilinan J."/>
            <person name="Riley R."/>
            <person name="Hundley H."/>
            <person name="Na H."/>
            <person name="Barry K."/>
            <person name="Grigoriev I.V."/>
            <person name="Stajich J.E."/>
            <person name="Kennedy P.G."/>
        </authorList>
    </citation>
    <scope>NUCLEOTIDE SEQUENCE</scope>
    <source>
        <strain evidence="1">MN1</strain>
    </source>
</reference>
<name>A0A9P7E9K5_9AGAM</name>
<dbReference type="InterPro" id="IPR036187">
    <property type="entry name" value="DNA_mismatch_repair_MutS_sf"/>
</dbReference>
<proteinExistence type="predicted"/>
<keyword evidence="2" id="KW-1185">Reference proteome</keyword>
<dbReference type="Gene3D" id="1.10.1420.10">
    <property type="match status" value="1"/>
</dbReference>
<evidence type="ECO:0000313" key="2">
    <source>
        <dbReference type="Proteomes" id="UP000807769"/>
    </source>
</evidence>
<organism evidence="1 2">
    <name type="scientific">Suillus subaureus</name>
    <dbReference type="NCBI Taxonomy" id="48587"/>
    <lineage>
        <taxon>Eukaryota</taxon>
        <taxon>Fungi</taxon>
        <taxon>Dikarya</taxon>
        <taxon>Basidiomycota</taxon>
        <taxon>Agaricomycotina</taxon>
        <taxon>Agaricomycetes</taxon>
        <taxon>Agaricomycetidae</taxon>
        <taxon>Boletales</taxon>
        <taxon>Suillineae</taxon>
        <taxon>Suillaceae</taxon>
        <taxon>Suillus</taxon>
    </lineage>
</organism>
<dbReference type="GeneID" id="64636216"/>
<dbReference type="OrthoDB" id="3268648at2759"/>
<dbReference type="Proteomes" id="UP000807769">
    <property type="component" value="Unassembled WGS sequence"/>
</dbReference>
<dbReference type="AlphaFoldDB" id="A0A9P7E9K5"/>
<gene>
    <name evidence="1" type="ORF">BJ212DRAFT_1577730</name>
</gene>